<dbReference type="InterPro" id="IPR009030">
    <property type="entry name" value="Growth_fac_rcpt_cys_sf"/>
</dbReference>
<feature type="signal peptide" evidence="8">
    <location>
        <begin position="1"/>
        <end position="25"/>
    </location>
</feature>
<dbReference type="SUPFAM" id="SSF57184">
    <property type="entry name" value="Growth factor receptor domain"/>
    <property type="match status" value="1"/>
</dbReference>
<dbReference type="Proteomes" id="UP000838412">
    <property type="component" value="Chromosome 3"/>
</dbReference>
<evidence type="ECO:0000313" key="11">
    <source>
        <dbReference type="Proteomes" id="UP000838412"/>
    </source>
</evidence>
<gene>
    <name evidence="10" type="primary">Hypp2123</name>
    <name evidence="10" type="ORF">BLAG_LOCUS16380</name>
</gene>
<evidence type="ECO:0000259" key="9">
    <source>
        <dbReference type="PROSITE" id="PS50017"/>
    </source>
</evidence>
<dbReference type="InterPro" id="IPR011029">
    <property type="entry name" value="DEATH-like_dom_sf"/>
</dbReference>
<dbReference type="GO" id="GO:0006915">
    <property type="term" value="P:apoptotic process"/>
    <property type="evidence" value="ECO:0007669"/>
    <property type="project" value="UniProtKB-KW"/>
</dbReference>
<dbReference type="PROSITE" id="PS50017">
    <property type="entry name" value="DEATH_DOMAIN"/>
    <property type="match status" value="1"/>
</dbReference>
<protein>
    <submittedName>
        <fullName evidence="10">Hypp2123 protein</fullName>
    </submittedName>
</protein>
<feature type="transmembrane region" description="Helical" evidence="7">
    <location>
        <begin position="119"/>
        <end position="148"/>
    </location>
</feature>
<keyword evidence="2 8" id="KW-0732">Signal</keyword>
<dbReference type="PROSITE" id="PS00652">
    <property type="entry name" value="TNFR_NGFR_1"/>
    <property type="match status" value="1"/>
</dbReference>
<evidence type="ECO:0000256" key="7">
    <source>
        <dbReference type="SAM" id="Phobius"/>
    </source>
</evidence>
<keyword evidence="1" id="KW-0053">Apoptosis</keyword>
<dbReference type="CDD" id="cd01670">
    <property type="entry name" value="Death"/>
    <property type="match status" value="1"/>
</dbReference>
<evidence type="ECO:0000313" key="10">
    <source>
        <dbReference type="EMBL" id="CAH1258980.1"/>
    </source>
</evidence>
<name>A0A8K0EP07_BRALA</name>
<keyword evidence="11" id="KW-1185">Reference proteome</keyword>
<dbReference type="InterPro" id="IPR000488">
    <property type="entry name" value="Death_dom"/>
</dbReference>
<accession>A0A8K0EP07</accession>
<dbReference type="EMBL" id="OV696688">
    <property type="protein sequence ID" value="CAH1258980.1"/>
    <property type="molecule type" value="Genomic_DNA"/>
</dbReference>
<keyword evidence="4" id="KW-1015">Disulfide bond</keyword>
<feature type="compositionally biased region" description="Polar residues" evidence="6">
    <location>
        <begin position="74"/>
        <end position="105"/>
    </location>
</feature>
<dbReference type="InterPro" id="IPR001368">
    <property type="entry name" value="TNFR/NGFR_Cys_rich_reg"/>
</dbReference>
<dbReference type="GO" id="GO:0007165">
    <property type="term" value="P:signal transduction"/>
    <property type="evidence" value="ECO:0007669"/>
    <property type="project" value="InterPro"/>
</dbReference>
<keyword evidence="7" id="KW-0812">Transmembrane</keyword>
<feature type="compositionally biased region" description="Polar residues" evidence="6">
    <location>
        <begin position="229"/>
        <end position="253"/>
    </location>
</feature>
<sequence>MTTRLLHNATILLVFLTVLLSVCQAQCPDGQYKPLGKEWCCNSRCAAGESSSLLQDCPRDNPDEVTCEPCDPGSTDQDTCRSGGSALMQQVSTPSAQTSNNTSSGPTGGEAEPAPKVPLWIILVAVFGSFGSMILLVLGPGLLILWMYRKRHPPQQNQNGTRPESGERQMFLYRSADGAVRINRPRAAQPAVVEIEMERLNTETENHTSAGEAAKDHRRLPDDGISTGADDSTSETLSHLSQESGEVQTSSDLDGTDPRRKLRRASPREANEVPVNEETTEYIVSNLGNRYLRLARCLPATSGNIFSVTDIAELRHIYTLHGPADAIRETIDVWQRKNGDQANLEGLLIGLYTCEMNGIVEHLCQLNNVHLPDWFS</sequence>
<evidence type="ECO:0000256" key="6">
    <source>
        <dbReference type="SAM" id="MobiDB-lite"/>
    </source>
</evidence>
<keyword evidence="3" id="KW-0677">Repeat</keyword>
<feature type="domain" description="Death" evidence="9">
    <location>
        <begin position="276"/>
        <end position="367"/>
    </location>
</feature>
<dbReference type="OrthoDB" id="10020168at2759"/>
<keyword evidence="7" id="KW-0472">Membrane</keyword>
<keyword evidence="7" id="KW-1133">Transmembrane helix</keyword>
<evidence type="ECO:0000256" key="2">
    <source>
        <dbReference type="ARBA" id="ARBA00022729"/>
    </source>
</evidence>
<feature type="region of interest" description="Disordered" evidence="6">
    <location>
        <begin position="68"/>
        <end position="112"/>
    </location>
</feature>
<evidence type="ECO:0000256" key="5">
    <source>
        <dbReference type="ARBA" id="ARBA00023180"/>
    </source>
</evidence>
<dbReference type="SUPFAM" id="SSF47986">
    <property type="entry name" value="DEATH domain"/>
    <property type="match status" value="1"/>
</dbReference>
<evidence type="ECO:0000256" key="3">
    <source>
        <dbReference type="ARBA" id="ARBA00022737"/>
    </source>
</evidence>
<evidence type="ECO:0000256" key="1">
    <source>
        <dbReference type="ARBA" id="ARBA00022703"/>
    </source>
</evidence>
<feature type="compositionally biased region" description="Basic and acidic residues" evidence="6">
    <location>
        <begin position="213"/>
        <end position="222"/>
    </location>
</feature>
<feature type="region of interest" description="Disordered" evidence="6">
    <location>
        <begin position="202"/>
        <end position="274"/>
    </location>
</feature>
<dbReference type="Gene3D" id="1.10.533.10">
    <property type="entry name" value="Death Domain, Fas"/>
    <property type="match status" value="1"/>
</dbReference>
<feature type="chain" id="PRO_5035432806" evidence="8">
    <location>
        <begin position="26"/>
        <end position="376"/>
    </location>
</feature>
<evidence type="ECO:0000256" key="8">
    <source>
        <dbReference type="SAM" id="SignalP"/>
    </source>
</evidence>
<dbReference type="AlphaFoldDB" id="A0A8K0EP07"/>
<organism evidence="10 11">
    <name type="scientific">Branchiostoma lanceolatum</name>
    <name type="common">Common lancelet</name>
    <name type="synonym">Amphioxus lanceolatum</name>
    <dbReference type="NCBI Taxonomy" id="7740"/>
    <lineage>
        <taxon>Eukaryota</taxon>
        <taxon>Metazoa</taxon>
        <taxon>Chordata</taxon>
        <taxon>Cephalochordata</taxon>
        <taxon>Leptocardii</taxon>
        <taxon>Amphioxiformes</taxon>
        <taxon>Branchiostomatidae</taxon>
        <taxon>Branchiostoma</taxon>
    </lineage>
</organism>
<keyword evidence="5" id="KW-0325">Glycoprotein</keyword>
<evidence type="ECO:0000256" key="4">
    <source>
        <dbReference type="ARBA" id="ARBA00023157"/>
    </source>
</evidence>
<proteinExistence type="predicted"/>
<reference evidence="10" key="1">
    <citation type="submission" date="2022-01" db="EMBL/GenBank/DDBJ databases">
        <authorList>
            <person name="Braso-Vives M."/>
        </authorList>
    </citation>
    <scope>NUCLEOTIDE SEQUENCE</scope>
</reference>